<keyword evidence="4 6" id="KW-1133">Transmembrane helix</keyword>
<reference evidence="8" key="1">
    <citation type="submission" date="2011-01" db="EMBL/GenBank/DDBJ databases">
        <authorList>
            <person name="Muzny D."/>
            <person name="Qin X."/>
            <person name="Buhay C."/>
            <person name="Dugan-Rocha S."/>
            <person name="Ding Y."/>
            <person name="Chen G."/>
            <person name="Hawes A."/>
            <person name="Holder M."/>
            <person name="Jhangiani S."/>
            <person name="Johnson A."/>
            <person name="Khan Z."/>
            <person name="Li Z."/>
            <person name="Liu W."/>
            <person name="Liu X."/>
            <person name="Perez L."/>
            <person name="Shen H."/>
            <person name="Wang Q."/>
            <person name="Watt J."/>
            <person name="Xi L."/>
            <person name="Xin Y."/>
            <person name="Zhou J."/>
            <person name="Deng J."/>
            <person name="Jiang H."/>
            <person name="Liu Y."/>
            <person name="Qu J."/>
            <person name="Song X.-Z."/>
            <person name="Zhang L."/>
            <person name="Villasana D."/>
            <person name="Johnson A."/>
            <person name="Liu J."/>
            <person name="Liyanage D."/>
            <person name="Lorensuhewa L."/>
            <person name="Robinson T."/>
            <person name="Song A."/>
            <person name="Song B.-B."/>
            <person name="Dinh H."/>
            <person name="Thornton R."/>
            <person name="Coyle M."/>
            <person name="Francisco L."/>
            <person name="Jackson L."/>
            <person name="Javaid M."/>
            <person name="Korchina V."/>
            <person name="Kovar C."/>
            <person name="Mata R."/>
            <person name="Mathew T."/>
            <person name="Ngo R."/>
            <person name="Nguyen L."/>
            <person name="Nguyen N."/>
            <person name="Okwuonu G."/>
            <person name="Ongeri F."/>
            <person name="Pham C."/>
            <person name="Simmons D."/>
            <person name="Wilczek-Boney K."/>
            <person name="Hale W."/>
            <person name="Jakkamsetti A."/>
            <person name="Pham P."/>
            <person name="Ruth R."/>
            <person name="San Lucas F."/>
            <person name="Warren J."/>
            <person name="Zhang J."/>
            <person name="Zhao Z."/>
            <person name="Zhou C."/>
            <person name="Zhu D."/>
            <person name="Lee S."/>
            <person name="Bess C."/>
            <person name="Blankenburg K."/>
            <person name="Forbes L."/>
            <person name="Fu Q."/>
            <person name="Gubbala S."/>
            <person name="Hirani K."/>
            <person name="Jayaseelan J.C."/>
            <person name="Lara F."/>
            <person name="Munidasa M."/>
            <person name="Palculict T."/>
            <person name="Patil S."/>
            <person name="Pu L.-L."/>
            <person name="Saada N."/>
            <person name="Tang L."/>
            <person name="Weissenberger G."/>
            <person name="Zhu Y."/>
            <person name="Hemphill L."/>
            <person name="Shang Y."/>
            <person name="Youmans B."/>
            <person name="Ayvaz T."/>
            <person name="Ross M."/>
            <person name="Santibanez J."/>
            <person name="Aqrawi P."/>
            <person name="Gross S."/>
            <person name="Joshi V."/>
            <person name="Fowler G."/>
            <person name="Nazareth L."/>
            <person name="Reid J."/>
            <person name="Worley K."/>
            <person name="Petrosino J."/>
            <person name="Highlander S."/>
            <person name="Gibbs R."/>
        </authorList>
    </citation>
    <scope>NUCLEOTIDE SEQUENCE [LARGE SCALE GENOMIC DNA]</scope>
    <source>
        <strain evidence="8">ATCC 33269</strain>
    </source>
</reference>
<evidence type="ECO:0000256" key="5">
    <source>
        <dbReference type="ARBA" id="ARBA00023136"/>
    </source>
</evidence>
<feature type="domain" description="Phage shock protein PspC N-terminal" evidence="7">
    <location>
        <begin position="1"/>
        <end position="49"/>
    </location>
</feature>
<comment type="subcellular location">
    <subcellularLocation>
        <location evidence="1">Cell membrane</location>
        <topology evidence="1">Single-pass membrane protein</topology>
    </subcellularLocation>
</comment>
<evidence type="ECO:0000313" key="9">
    <source>
        <dbReference type="Proteomes" id="UP000005580"/>
    </source>
</evidence>
<evidence type="ECO:0000256" key="6">
    <source>
        <dbReference type="SAM" id="Phobius"/>
    </source>
</evidence>
<dbReference type="AlphaFoldDB" id="E7RLI2"/>
<dbReference type="Pfam" id="PF04024">
    <property type="entry name" value="PspC"/>
    <property type="match status" value="1"/>
</dbReference>
<dbReference type="Proteomes" id="UP000005580">
    <property type="component" value="Unassembled WGS sequence"/>
</dbReference>
<gene>
    <name evidence="8" type="ORF">HMPREF0663_10716</name>
</gene>
<accession>E7RLI2</accession>
<evidence type="ECO:0000256" key="4">
    <source>
        <dbReference type="ARBA" id="ARBA00022989"/>
    </source>
</evidence>
<proteinExistence type="predicted"/>
<dbReference type="InterPro" id="IPR052027">
    <property type="entry name" value="PspC"/>
</dbReference>
<evidence type="ECO:0000256" key="2">
    <source>
        <dbReference type="ARBA" id="ARBA00022475"/>
    </source>
</evidence>
<dbReference type="PANTHER" id="PTHR33885:SF3">
    <property type="entry name" value="PHAGE SHOCK PROTEIN C"/>
    <property type="match status" value="1"/>
</dbReference>
<keyword evidence="5 6" id="KW-0472">Membrane</keyword>
<keyword evidence="3 6" id="KW-0812">Transmembrane</keyword>
<dbReference type="EMBL" id="AEPE02000002">
    <property type="protein sequence ID" value="EFZ38347.1"/>
    <property type="molecule type" value="Genomic_DNA"/>
</dbReference>
<protein>
    <submittedName>
        <fullName evidence="8">PspC domain protein</fullName>
    </submittedName>
</protein>
<evidence type="ECO:0000256" key="3">
    <source>
        <dbReference type="ARBA" id="ARBA00022692"/>
    </source>
</evidence>
<evidence type="ECO:0000259" key="7">
    <source>
        <dbReference type="Pfam" id="PF04024"/>
    </source>
</evidence>
<feature type="transmembrane region" description="Helical" evidence="6">
    <location>
        <begin position="22"/>
        <end position="46"/>
    </location>
</feature>
<keyword evidence="2" id="KW-1003">Cell membrane</keyword>
<dbReference type="eggNOG" id="COG1983">
    <property type="taxonomic scope" value="Bacteria"/>
</dbReference>
<sequence length="49" mass="5536">MIAGVCSGWANYLDVDVTLFRIIYAILTVCTAFSGIIIYLICWFVMPEE</sequence>
<dbReference type="STRING" id="28134.SAMN05444288_0159"/>
<comment type="caution">
    <text evidence="8">The sequence shown here is derived from an EMBL/GenBank/DDBJ whole genome shotgun (WGS) entry which is preliminary data.</text>
</comment>
<dbReference type="HOGENOM" id="CLU_143433_5_1_10"/>
<dbReference type="GO" id="GO:0005886">
    <property type="term" value="C:plasma membrane"/>
    <property type="evidence" value="ECO:0007669"/>
    <property type="project" value="UniProtKB-SubCell"/>
</dbReference>
<name>E7RLI2_9BACT</name>
<keyword evidence="9" id="KW-1185">Reference proteome</keyword>
<organism evidence="8 9">
    <name type="scientific">Hoylesella oralis ATCC 33269</name>
    <dbReference type="NCBI Taxonomy" id="873533"/>
    <lineage>
        <taxon>Bacteria</taxon>
        <taxon>Pseudomonadati</taxon>
        <taxon>Bacteroidota</taxon>
        <taxon>Bacteroidia</taxon>
        <taxon>Bacteroidales</taxon>
        <taxon>Prevotellaceae</taxon>
        <taxon>Hoylesella</taxon>
    </lineage>
</organism>
<dbReference type="InterPro" id="IPR007168">
    <property type="entry name" value="Phageshock_PspC_N"/>
</dbReference>
<evidence type="ECO:0000313" key="8">
    <source>
        <dbReference type="EMBL" id="EFZ38347.1"/>
    </source>
</evidence>
<evidence type="ECO:0000256" key="1">
    <source>
        <dbReference type="ARBA" id="ARBA00004162"/>
    </source>
</evidence>
<dbReference type="PANTHER" id="PTHR33885">
    <property type="entry name" value="PHAGE SHOCK PROTEIN C"/>
    <property type="match status" value="1"/>
</dbReference>